<gene>
    <name evidence="1" type="ORF">DPMN_086493</name>
</gene>
<dbReference type="AlphaFoldDB" id="A0A9D4KQL2"/>
<organism evidence="1 2">
    <name type="scientific">Dreissena polymorpha</name>
    <name type="common">Zebra mussel</name>
    <name type="synonym">Mytilus polymorpha</name>
    <dbReference type="NCBI Taxonomy" id="45954"/>
    <lineage>
        <taxon>Eukaryota</taxon>
        <taxon>Metazoa</taxon>
        <taxon>Spiralia</taxon>
        <taxon>Lophotrochozoa</taxon>
        <taxon>Mollusca</taxon>
        <taxon>Bivalvia</taxon>
        <taxon>Autobranchia</taxon>
        <taxon>Heteroconchia</taxon>
        <taxon>Euheterodonta</taxon>
        <taxon>Imparidentia</taxon>
        <taxon>Neoheterodontei</taxon>
        <taxon>Myida</taxon>
        <taxon>Dreissenoidea</taxon>
        <taxon>Dreissenidae</taxon>
        <taxon>Dreissena</taxon>
    </lineage>
</organism>
<protein>
    <submittedName>
        <fullName evidence="1">Uncharacterized protein</fullName>
    </submittedName>
</protein>
<reference evidence="1" key="1">
    <citation type="journal article" date="2019" name="bioRxiv">
        <title>The Genome of the Zebra Mussel, Dreissena polymorpha: A Resource for Invasive Species Research.</title>
        <authorList>
            <person name="McCartney M.A."/>
            <person name="Auch B."/>
            <person name="Kono T."/>
            <person name="Mallez S."/>
            <person name="Zhang Y."/>
            <person name="Obille A."/>
            <person name="Becker A."/>
            <person name="Abrahante J.E."/>
            <person name="Garbe J."/>
            <person name="Badalamenti J.P."/>
            <person name="Herman A."/>
            <person name="Mangelson H."/>
            <person name="Liachko I."/>
            <person name="Sullivan S."/>
            <person name="Sone E.D."/>
            <person name="Koren S."/>
            <person name="Silverstein K.A.T."/>
            <person name="Beckman K.B."/>
            <person name="Gohl D.M."/>
        </authorList>
    </citation>
    <scope>NUCLEOTIDE SEQUENCE</scope>
    <source>
        <strain evidence="1">Duluth1</strain>
        <tissue evidence="1">Whole animal</tissue>
    </source>
</reference>
<keyword evidence="2" id="KW-1185">Reference proteome</keyword>
<comment type="caution">
    <text evidence="1">The sequence shown here is derived from an EMBL/GenBank/DDBJ whole genome shotgun (WGS) entry which is preliminary data.</text>
</comment>
<dbReference type="PANTHER" id="PTHR47456">
    <property type="entry name" value="PHD-TYPE DOMAIN-CONTAINING PROTEIN"/>
    <property type="match status" value="1"/>
</dbReference>
<evidence type="ECO:0000313" key="2">
    <source>
        <dbReference type="Proteomes" id="UP000828390"/>
    </source>
</evidence>
<name>A0A9D4KQL2_DREPO</name>
<dbReference type="Proteomes" id="UP000828390">
    <property type="component" value="Unassembled WGS sequence"/>
</dbReference>
<evidence type="ECO:0000313" key="1">
    <source>
        <dbReference type="EMBL" id="KAH3844237.1"/>
    </source>
</evidence>
<accession>A0A9D4KQL2</accession>
<proteinExistence type="predicted"/>
<sequence>MAERIKLIEGCDAIEWASEFINERELMTNEPFVKITSNSEYQKRQKSILLNAALKSSELVNWVFRVYVYVPDESSHNRVIGELGIANQRLDQAIIDQIHVLVSDGDRRTDEVERAVNSFVQRPFPTASRLNPRYYPSLKIIRNHMYSAMCM</sequence>
<dbReference type="EMBL" id="JAIWYP010000003">
    <property type="protein sequence ID" value="KAH3844237.1"/>
    <property type="molecule type" value="Genomic_DNA"/>
</dbReference>
<reference evidence="1" key="2">
    <citation type="submission" date="2020-11" db="EMBL/GenBank/DDBJ databases">
        <authorList>
            <person name="McCartney M.A."/>
            <person name="Auch B."/>
            <person name="Kono T."/>
            <person name="Mallez S."/>
            <person name="Becker A."/>
            <person name="Gohl D.M."/>
            <person name="Silverstein K.A.T."/>
            <person name="Koren S."/>
            <person name="Bechman K.B."/>
            <person name="Herman A."/>
            <person name="Abrahante J.E."/>
            <person name="Garbe J."/>
        </authorList>
    </citation>
    <scope>NUCLEOTIDE SEQUENCE</scope>
    <source>
        <strain evidence="1">Duluth1</strain>
        <tissue evidence="1">Whole animal</tissue>
    </source>
</reference>